<organism evidence="1 2">
    <name type="scientific">Microthyrium microscopicum</name>
    <dbReference type="NCBI Taxonomy" id="703497"/>
    <lineage>
        <taxon>Eukaryota</taxon>
        <taxon>Fungi</taxon>
        <taxon>Dikarya</taxon>
        <taxon>Ascomycota</taxon>
        <taxon>Pezizomycotina</taxon>
        <taxon>Dothideomycetes</taxon>
        <taxon>Dothideomycetes incertae sedis</taxon>
        <taxon>Microthyriales</taxon>
        <taxon>Microthyriaceae</taxon>
        <taxon>Microthyrium</taxon>
    </lineage>
</organism>
<proteinExistence type="predicted"/>
<evidence type="ECO:0000313" key="1">
    <source>
        <dbReference type="EMBL" id="KAF2670914.1"/>
    </source>
</evidence>
<sequence>MASPPSRAVALAGFHHAPVKSLATLAMKSFVKSMLVSAAAWDTIYRFDAPRQERLMRLMREELGRQGSISSLFLSLPQRLPYVDLWTGFRQEFLLLRGAAPPGHVDSTAPSLMEQFRNKFSYIENENDFNDPDIIMLPNSTVWFLNRRISTHLLLYRVMAVFGALPASQAPQRAAPGRLNWEVQLDYKDGMSWVIFTESNGLLKAHCQGSDAARVDIEALIDFLTVVQFPDA</sequence>
<keyword evidence="2" id="KW-1185">Reference proteome</keyword>
<dbReference type="EMBL" id="MU004233">
    <property type="protein sequence ID" value="KAF2670914.1"/>
    <property type="molecule type" value="Genomic_DNA"/>
</dbReference>
<name>A0A6A6UJ51_9PEZI</name>
<gene>
    <name evidence="1" type="ORF">BT63DRAFT_453284</name>
</gene>
<evidence type="ECO:0000313" key="2">
    <source>
        <dbReference type="Proteomes" id="UP000799302"/>
    </source>
</evidence>
<dbReference type="AlphaFoldDB" id="A0A6A6UJ51"/>
<accession>A0A6A6UJ51</accession>
<dbReference type="Proteomes" id="UP000799302">
    <property type="component" value="Unassembled WGS sequence"/>
</dbReference>
<reference evidence="1" key="1">
    <citation type="journal article" date="2020" name="Stud. Mycol.">
        <title>101 Dothideomycetes genomes: a test case for predicting lifestyles and emergence of pathogens.</title>
        <authorList>
            <person name="Haridas S."/>
            <person name="Albert R."/>
            <person name="Binder M."/>
            <person name="Bloem J."/>
            <person name="Labutti K."/>
            <person name="Salamov A."/>
            <person name="Andreopoulos B."/>
            <person name="Baker S."/>
            <person name="Barry K."/>
            <person name="Bills G."/>
            <person name="Bluhm B."/>
            <person name="Cannon C."/>
            <person name="Castanera R."/>
            <person name="Culley D."/>
            <person name="Daum C."/>
            <person name="Ezra D."/>
            <person name="Gonzalez J."/>
            <person name="Henrissat B."/>
            <person name="Kuo A."/>
            <person name="Liang C."/>
            <person name="Lipzen A."/>
            <person name="Lutzoni F."/>
            <person name="Magnuson J."/>
            <person name="Mondo S."/>
            <person name="Nolan M."/>
            <person name="Ohm R."/>
            <person name="Pangilinan J."/>
            <person name="Park H.-J."/>
            <person name="Ramirez L."/>
            <person name="Alfaro M."/>
            <person name="Sun H."/>
            <person name="Tritt A."/>
            <person name="Yoshinaga Y."/>
            <person name="Zwiers L.-H."/>
            <person name="Turgeon B."/>
            <person name="Goodwin S."/>
            <person name="Spatafora J."/>
            <person name="Crous P."/>
            <person name="Grigoriev I."/>
        </authorList>
    </citation>
    <scope>NUCLEOTIDE SEQUENCE</scope>
    <source>
        <strain evidence="1">CBS 115976</strain>
    </source>
</reference>
<protein>
    <submittedName>
        <fullName evidence="1">Uncharacterized protein</fullName>
    </submittedName>
</protein>